<organism evidence="2">
    <name type="scientific">Aquarana catesbeiana</name>
    <name type="common">American bullfrog</name>
    <name type="synonym">Rana catesbeiana</name>
    <dbReference type="NCBI Taxonomy" id="8400"/>
    <lineage>
        <taxon>Eukaryota</taxon>
        <taxon>Metazoa</taxon>
        <taxon>Chordata</taxon>
        <taxon>Craniata</taxon>
        <taxon>Vertebrata</taxon>
        <taxon>Euteleostomi</taxon>
        <taxon>Amphibia</taxon>
        <taxon>Batrachia</taxon>
        <taxon>Anura</taxon>
        <taxon>Neobatrachia</taxon>
        <taxon>Ranoidea</taxon>
        <taxon>Ranidae</taxon>
        <taxon>Aquarana</taxon>
    </lineage>
</organism>
<evidence type="ECO:0000313" key="2">
    <source>
        <dbReference type="EMBL" id="PIO35601.1"/>
    </source>
</evidence>
<name>A0A2G9S827_AQUCT</name>
<proteinExistence type="predicted"/>
<sequence>MEPMSKSIGEFALDIFKEINSSNSDSNILYSPVSLAASLSLALLGSKGDTASQIEKIMLR</sequence>
<dbReference type="OrthoDB" id="671595at2759"/>
<dbReference type="InterPro" id="IPR023796">
    <property type="entry name" value="Serpin_dom"/>
</dbReference>
<dbReference type="Pfam" id="PF00079">
    <property type="entry name" value="Serpin"/>
    <property type="match status" value="1"/>
</dbReference>
<gene>
    <name evidence="2" type="ORF">AB205_0039160</name>
</gene>
<reference evidence="2" key="1">
    <citation type="submission" date="2017-08" db="EMBL/GenBank/DDBJ databases">
        <title>Assembly of the North American Bullfrog Genome.</title>
        <authorList>
            <person name="Warren R.L."/>
            <person name="Vandervalk B.P."/>
            <person name="Kucuk E."/>
            <person name="Birol I."/>
            <person name="Helbing C."/>
            <person name="Pandoh P."/>
            <person name="Behsaz B."/>
            <person name="Mohamadi H."/>
            <person name="Chu J."/>
            <person name="Jackman S."/>
            <person name="Hammond S.A."/>
            <person name="Veldhoen N."/>
            <person name="Kirk H."/>
            <person name="Zhao Y."/>
            <person name="Coope R."/>
            <person name="Pleasance S."/>
            <person name="Moore R."/>
            <person name="Holt R."/>
        </authorList>
    </citation>
    <scope>NUCLEOTIDE SEQUENCE</scope>
    <source>
        <strain evidence="2">Bruno</strain>
        <tissue evidence="2">Liver</tissue>
    </source>
</reference>
<dbReference type="SUPFAM" id="SSF56574">
    <property type="entry name" value="Serpins"/>
    <property type="match status" value="1"/>
</dbReference>
<dbReference type="InterPro" id="IPR036186">
    <property type="entry name" value="Serpin_sf"/>
</dbReference>
<dbReference type="Gene3D" id="1.10.287.580">
    <property type="entry name" value="Helix hairpin bin"/>
    <property type="match status" value="1"/>
</dbReference>
<accession>A0A2G9S827</accession>
<dbReference type="AlphaFoldDB" id="A0A2G9S827"/>
<dbReference type="EMBL" id="KV926037">
    <property type="protein sequence ID" value="PIO35601.1"/>
    <property type="molecule type" value="Genomic_DNA"/>
</dbReference>
<evidence type="ECO:0000259" key="1">
    <source>
        <dbReference type="Pfam" id="PF00079"/>
    </source>
</evidence>
<feature type="domain" description="Serpin" evidence="1">
    <location>
        <begin position="8"/>
        <end position="58"/>
    </location>
</feature>
<protein>
    <recommendedName>
        <fullName evidence="1">Serpin domain-containing protein</fullName>
    </recommendedName>
</protein>